<protein>
    <submittedName>
        <fullName evidence="1">S-adenosyl-L-methionine-dependent methyltransferase</fullName>
    </submittedName>
</protein>
<dbReference type="Proteomes" id="UP000326565">
    <property type="component" value="Unassembled WGS sequence"/>
</dbReference>
<dbReference type="CDD" id="cd02440">
    <property type="entry name" value="AdoMet_MTases"/>
    <property type="match status" value="1"/>
</dbReference>
<keyword evidence="1" id="KW-0489">Methyltransferase</keyword>
<dbReference type="OrthoDB" id="2013972at2759"/>
<keyword evidence="1" id="KW-0808">Transferase</keyword>
<evidence type="ECO:0000313" key="2">
    <source>
        <dbReference type="Proteomes" id="UP000326565"/>
    </source>
</evidence>
<dbReference type="AlphaFoldDB" id="A0A5N5WT63"/>
<reference evidence="1 2" key="1">
    <citation type="submission" date="2019-04" db="EMBL/GenBank/DDBJ databases">
        <title>Friends and foes A comparative genomics study of 23 Aspergillus species from section Flavi.</title>
        <authorList>
            <consortium name="DOE Joint Genome Institute"/>
            <person name="Kjaerbolling I."/>
            <person name="Vesth T."/>
            <person name="Frisvad J.C."/>
            <person name="Nybo J.L."/>
            <person name="Theobald S."/>
            <person name="Kildgaard S."/>
            <person name="Isbrandt T."/>
            <person name="Kuo A."/>
            <person name="Sato A."/>
            <person name="Lyhne E.K."/>
            <person name="Kogle M.E."/>
            <person name="Wiebenga A."/>
            <person name="Kun R.S."/>
            <person name="Lubbers R.J."/>
            <person name="Makela M.R."/>
            <person name="Barry K."/>
            <person name="Chovatia M."/>
            <person name="Clum A."/>
            <person name="Daum C."/>
            <person name="Haridas S."/>
            <person name="He G."/>
            <person name="LaButti K."/>
            <person name="Lipzen A."/>
            <person name="Mondo S."/>
            <person name="Riley R."/>
            <person name="Salamov A."/>
            <person name="Simmons B.A."/>
            <person name="Magnuson J.K."/>
            <person name="Henrissat B."/>
            <person name="Mortensen U.H."/>
            <person name="Larsen T.O."/>
            <person name="Devries R.P."/>
            <person name="Grigoriev I.V."/>
            <person name="Machida M."/>
            <person name="Baker S.E."/>
            <person name="Andersen M.R."/>
        </authorList>
    </citation>
    <scope>NUCLEOTIDE SEQUENCE [LARGE SCALE GENOMIC DNA]</scope>
    <source>
        <strain evidence="1 2">CBS 151.66</strain>
    </source>
</reference>
<proteinExistence type="predicted"/>
<dbReference type="SUPFAM" id="SSF53335">
    <property type="entry name" value="S-adenosyl-L-methionine-dependent methyltransferases"/>
    <property type="match status" value="1"/>
</dbReference>
<dbReference type="EMBL" id="ML732265">
    <property type="protein sequence ID" value="KAB8071726.1"/>
    <property type="molecule type" value="Genomic_DNA"/>
</dbReference>
<evidence type="ECO:0000313" key="1">
    <source>
        <dbReference type="EMBL" id="KAB8071726.1"/>
    </source>
</evidence>
<dbReference type="PANTHER" id="PTHR43591:SF10">
    <property type="entry name" value="ABC TRANSMEMBRANE TYPE-1 DOMAIN-CONTAINING PROTEIN-RELATED"/>
    <property type="match status" value="1"/>
</dbReference>
<dbReference type="GO" id="GO:0032259">
    <property type="term" value="P:methylation"/>
    <property type="evidence" value="ECO:0007669"/>
    <property type="project" value="UniProtKB-KW"/>
</dbReference>
<accession>A0A5N5WT63</accession>
<dbReference type="GO" id="GO:0008168">
    <property type="term" value="F:methyltransferase activity"/>
    <property type="evidence" value="ECO:0007669"/>
    <property type="project" value="UniProtKB-KW"/>
</dbReference>
<gene>
    <name evidence="1" type="ORF">BDV29DRAFT_197200</name>
</gene>
<dbReference type="Gene3D" id="3.40.50.150">
    <property type="entry name" value="Vaccinia Virus protein VP39"/>
    <property type="match status" value="1"/>
</dbReference>
<name>A0A5N5WT63_9EURO</name>
<keyword evidence="2" id="KW-1185">Reference proteome</keyword>
<sequence>MAISHSPSCVPSQNYHTMAAVPLQGPAIGAESRVSDIGSALGDSDVSSFTTSIASRIRDYVSRRRILYLFPNDEAEQARINILHHIYCLMLRRELYKAPITQTPQCILDIGPGTGIYALDVADEFPGAEVLGIDLSPIQPYWVPANCKFVVDDVEAEWIYSERKQFDYIHQRKWQAQAFHNTKSGGCIEIQEFRVGFYTQGGELPNDSNIRQWNRYLVDGMVAFGKPINIVEELAEKLKAAGFADVHEDVLKVPVGLWPKDPALKELGQWMQLHTMDAIEPLSLALFTRVLGWTEHGSRVLFEKARKEFKESGRQFYVYTHFIHGWKPEA</sequence>
<dbReference type="PANTHER" id="PTHR43591">
    <property type="entry name" value="METHYLTRANSFERASE"/>
    <property type="match status" value="1"/>
</dbReference>
<dbReference type="Pfam" id="PF13489">
    <property type="entry name" value="Methyltransf_23"/>
    <property type="match status" value="1"/>
</dbReference>
<dbReference type="InterPro" id="IPR029063">
    <property type="entry name" value="SAM-dependent_MTases_sf"/>
</dbReference>
<organism evidence="1 2">
    <name type="scientific">Aspergillus leporis</name>
    <dbReference type="NCBI Taxonomy" id="41062"/>
    <lineage>
        <taxon>Eukaryota</taxon>
        <taxon>Fungi</taxon>
        <taxon>Dikarya</taxon>
        <taxon>Ascomycota</taxon>
        <taxon>Pezizomycotina</taxon>
        <taxon>Eurotiomycetes</taxon>
        <taxon>Eurotiomycetidae</taxon>
        <taxon>Eurotiales</taxon>
        <taxon>Aspergillaceae</taxon>
        <taxon>Aspergillus</taxon>
        <taxon>Aspergillus subgen. Circumdati</taxon>
    </lineage>
</organism>